<organism evidence="2 3">
    <name type="scientific">Mesonia sediminis</name>
    <dbReference type="NCBI Taxonomy" id="1703946"/>
    <lineage>
        <taxon>Bacteria</taxon>
        <taxon>Pseudomonadati</taxon>
        <taxon>Bacteroidota</taxon>
        <taxon>Flavobacteriia</taxon>
        <taxon>Flavobacteriales</taxon>
        <taxon>Flavobacteriaceae</taxon>
        <taxon>Mesonia</taxon>
    </lineage>
</organism>
<dbReference type="RefSeq" id="WP_379043887.1">
    <property type="nucleotide sequence ID" value="NZ_JBHULZ010000014.1"/>
</dbReference>
<comment type="caution">
    <text evidence="2">The sequence shown here is derived from an EMBL/GenBank/DDBJ whole genome shotgun (WGS) entry which is preliminary data.</text>
</comment>
<evidence type="ECO:0000313" key="2">
    <source>
        <dbReference type="EMBL" id="MFD2696937.1"/>
    </source>
</evidence>
<evidence type="ECO:0000313" key="3">
    <source>
        <dbReference type="Proteomes" id="UP001597357"/>
    </source>
</evidence>
<keyword evidence="1" id="KW-0472">Membrane</keyword>
<name>A0ABW5SE24_9FLAO</name>
<dbReference type="Proteomes" id="UP001597357">
    <property type="component" value="Unassembled WGS sequence"/>
</dbReference>
<reference evidence="3" key="1">
    <citation type="journal article" date="2019" name="Int. J. Syst. Evol. Microbiol.">
        <title>The Global Catalogue of Microorganisms (GCM) 10K type strain sequencing project: providing services to taxonomists for standard genome sequencing and annotation.</title>
        <authorList>
            <consortium name="The Broad Institute Genomics Platform"/>
            <consortium name="The Broad Institute Genome Sequencing Center for Infectious Disease"/>
            <person name="Wu L."/>
            <person name="Ma J."/>
        </authorList>
    </citation>
    <scope>NUCLEOTIDE SEQUENCE [LARGE SCALE GENOMIC DNA]</scope>
    <source>
        <strain evidence="3">KCTC 42255</strain>
    </source>
</reference>
<accession>A0ABW5SE24</accession>
<gene>
    <name evidence="2" type="ORF">ACFSQ0_02945</name>
</gene>
<sequence length="498" mass="57849">MTNKIVKYIILGIILFGVSYFGTQWYIEYRLKQYLGEGLLGGELVFSKLDVNLWKRAGRLEKVSWHRTKGESIFEVDQIEVKGVQLLQLVFKDQLAISEIEIEQPKIKWVSNKSIPEKKAEKEMKINAITVEKVHLRKGNFKWIEHDRLKAEVEQINLSVHNVVLNHKTVKKAIPVEYDSYRFELLDLFLSVNNLQDLKLKELVLDDSLLEANDLIYTPKYSKREYVNHIPYEKDLINLKIDRVACKELKYSIDQIFSLYIPGVDIQKGDLQIYRDKTIKDDVRQKKLYSQMLRELPFSLKVDTVAIHDTFIKYQEKLGENEVGEVSFENVNAAIGHLTGGQARYNSKKETTLDLKADFTGISKLDFEYSFRVADSTDAFQFKGSAWEVQDHQVNKFFIPALGVQANGSIDALHYNFSGDQNKASGEMIMVYDELKFEVLKENGQKKKIMSWLANIVVDSKNKTRKPVEVTGVKRDKTKSFWNYYWRCLQKGLKKELL</sequence>
<evidence type="ECO:0000256" key="1">
    <source>
        <dbReference type="SAM" id="Phobius"/>
    </source>
</evidence>
<evidence type="ECO:0008006" key="4">
    <source>
        <dbReference type="Google" id="ProtNLM"/>
    </source>
</evidence>
<keyword evidence="3" id="KW-1185">Reference proteome</keyword>
<keyword evidence="1" id="KW-1133">Transmembrane helix</keyword>
<feature type="transmembrane region" description="Helical" evidence="1">
    <location>
        <begin position="6"/>
        <end position="27"/>
    </location>
</feature>
<protein>
    <recommendedName>
        <fullName evidence="4">DUF748 domain-containing protein</fullName>
    </recommendedName>
</protein>
<proteinExistence type="predicted"/>
<keyword evidence="1" id="KW-0812">Transmembrane</keyword>
<dbReference type="EMBL" id="JBHULZ010000014">
    <property type="protein sequence ID" value="MFD2696937.1"/>
    <property type="molecule type" value="Genomic_DNA"/>
</dbReference>